<dbReference type="VEuPathDB" id="VectorBase:GAUT035295"/>
<reference evidence="4" key="1">
    <citation type="submission" date="2020-05" db="UniProtKB">
        <authorList>
            <consortium name="EnsemblMetazoa"/>
        </authorList>
    </citation>
    <scope>IDENTIFICATION</scope>
    <source>
        <strain evidence="4">TTRI</strain>
    </source>
</reference>
<protein>
    <submittedName>
        <fullName evidence="4">Ig-like domain-containing protein</fullName>
    </submittedName>
</protein>
<evidence type="ECO:0000256" key="2">
    <source>
        <dbReference type="SAM" id="MobiDB-lite"/>
    </source>
</evidence>
<evidence type="ECO:0000313" key="5">
    <source>
        <dbReference type="Proteomes" id="UP000078200"/>
    </source>
</evidence>
<dbReference type="Proteomes" id="UP000078200">
    <property type="component" value="Unassembled WGS sequence"/>
</dbReference>
<feature type="compositionally biased region" description="Acidic residues" evidence="2">
    <location>
        <begin position="242"/>
        <end position="252"/>
    </location>
</feature>
<dbReference type="FunFam" id="2.60.40.10:FF:002337">
    <property type="entry name" value="Beat protein"/>
    <property type="match status" value="1"/>
</dbReference>
<feature type="region of interest" description="Disordered" evidence="2">
    <location>
        <begin position="74"/>
        <end position="95"/>
    </location>
</feature>
<dbReference type="PANTHER" id="PTHR21261">
    <property type="entry name" value="BEAT PROTEIN"/>
    <property type="match status" value="1"/>
</dbReference>
<dbReference type="Pfam" id="PF08205">
    <property type="entry name" value="C2-set_2"/>
    <property type="match status" value="1"/>
</dbReference>
<dbReference type="STRING" id="7395.A0A1A9VF58"/>
<keyword evidence="5" id="KW-1185">Reference proteome</keyword>
<name>A0A1A9VF58_GLOAU</name>
<dbReference type="InterPro" id="IPR013162">
    <property type="entry name" value="CD80_C2-set"/>
</dbReference>
<organism evidence="4 5">
    <name type="scientific">Glossina austeni</name>
    <name type="common">Savannah tsetse fly</name>
    <dbReference type="NCBI Taxonomy" id="7395"/>
    <lineage>
        <taxon>Eukaryota</taxon>
        <taxon>Metazoa</taxon>
        <taxon>Ecdysozoa</taxon>
        <taxon>Arthropoda</taxon>
        <taxon>Hexapoda</taxon>
        <taxon>Insecta</taxon>
        <taxon>Pterygota</taxon>
        <taxon>Neoptera</taxon>
        <taxon>Endopterygota</taxon>
        <taxon>Diptera</taxon>
        <taxon>Brachycera</taxon>
        <taxon>Muscomorpha</taxon>
        <taxon>Hippoboscoidea</taxon>
        <taxon>Glossinidae</taxon>
        <taxon>Glossina</taxon>
    </lineage>
</organism>
<evidence type="ECO:0000259" key="3">
    <source>
        <dbReference type="PROSITE" id="PS50835"/>
    </source>
</evidence>
<feature type="region of interest" description="Disordered" evidence="2">
    <location>
        <begin position="1"/>
        <end position="26"/>
    </location>
</feature>
<dbReference type="AlphaFoldDB" id="A0A1A9VF58"/>
<sequence length="498" mass="58096">MVSAFVKDTVKANGREEETETRKGPREECHSFATLRLVKVSIPPYKLRGESVFLECQYELDKVRDISLINSYSPNRDHEHDNYQHDSQDEEWFSRRRLRAPQNKQKWREQAYRQQSKYDNQYQYSYHQKHPSDNSQYYDRHHPLQEPYQQYHYQQSESKEIPDQQKYLYAYQTSSSPYAHSIYRGRSSAIADRIDASHSRAIDSYNIDRHSELDENSRRMGPFGHAVPDNSFADSSEHSDQVNEDNEGEEDGKGEALYAIKWYKENEEFYRYVPKAKPPKTSYKVEGVRVIEEHSDSSRVLLRGLTINSTGLYRCEISAEAPNFSSVEAEGHMDVVYLPRDGPFIRGQQLQYKIGETLDLNCTSGKSHPASHLQWHINDEMVLDELNLIRYNHTVHRHGLITTTLGLQMTLERRHFHKGAMRIKCVASLSPVLWKGGKEKDLQRRRPGLIDNRESMLLVHSSTSTQYKTDISTKLFVFLLQAACLMEFSQLLLMQSLL</sequence>
<dbReference type="Gene3D" id="2.60.40.10">
    <property type="entry name" value="Immunoglobulins"/>
    <property type="match status" value="1"/>
</dbReference>
<dbReference type="InterPro" id="IPR013783">
    <property type="entry name" value="Ig-like_fold"/>
</dbReference>
<dbReference type="PROSITE" id="PS50835">
    <property type="entry name" value="IG_LIKE"/>
    <property type="match status" value="1"/>
</dbReference>
<dbReference type="InterPro" id="IPR007110">
    <property type="entry name" value="Ig-like_dom"/>
</dbReference>
<feature type="domain" description="Ig-like" evidence="3">
    <location>
        <begin position="260"/>
        <end position="325"/>
    </location>
</feature>
<keyword evidence="1" id="KW-1015">Disulfide bond</keyword>
<feature type="region of interest" description="Disordered" evidence="2">
    <location>
        <begin position="215"/>
        <end position="252"/>
    </location>
</feature>
<evidence type="ECO:0000256" key="1">
    <source>
        <dbReference type="ARBA" id="ARBA00023157"/>
    </source>
</evidence>
<feature type="compositionally biased region" description="Basic and acidic residues" evidence="2">
    <location>
        <begin position="8"/>
        <end position="26"/>
    </location>
</feature>
<evidence type="ECO:0000313" key="4">
    <source>
        <dbReference type="EnsemblMetazoa" id="GAUT035295-PA"/>
    </source>
</evidence>
<dbReference type="EnsemblMetazoa" id="GAUT035295-RA">
    <property type="protein sequence ID" value="GAUT035295-PA"/>
    <property type="gene ID" value="GAUT035295"/>
</dbReference>
<accession>A0A1A9VF58</accession>
<feature type="compositionally biased region" description="Basic and acidic residues" evidence="2">
    <location>
        <begin position="75"/>
        <end position="87"/>
    </location>
</feature>
<dbReference type="PANTHER" id="PTHR21261:SF14">
    <property type="entry name" value="BEATEN PATH IV, ISOFORM B"/>
    <property type="match status" value="1"/>
</dbReference>
<proteinExistence type="predicted"/>